<dbReference type="InterPro" id="IPR027367">
    <property type="entry name" value="Gly-zipper_YMGG"/>
</dbReference>
<dbReference type="InterPro" id="IPR006664">
    <property type="entry name" value="OMP_bac"/>
</dbReference>
<dbReference type="EMBL" id="MKKK01000003">
    <property type="protein sequence ID" value="OEY97814.1"/>
    <property type="molecule type" value="Genomic_DNA"/>
</dbReference>
<dbReference type="SUPFAM" id="SSF103088">
    <property type="entry name" value="OmpA-like"/>
    <property type="match status" value="1"/>
</dbReference>
<reference evidence="6 7" key="1">
    <citation type="submission" date="2016-09" db="EMBL/GenBank/DDBJ databases">
        <authorList>
            <person name="Capua I."/>
            <person name="De Benedictis P."/>
            <person name="Joannis T."/>
            <person name="Lombin L.H."/>
            <person name="Cattoli G."/>
        </authorList>
    </citation>
    <scope>NUCLEOTIDE SEQUENCE [LARGE SCALE GENOMIC DNA]</scope>
    <source>
        <strain evidence="6 7">ANC 4671</strain>
    </source>
</reference>
<accession>A0A1E7REM4</accession>
<dbReference type="Pfam" id="PF00691">
    <property type="entry name" value="OmpA"/>
    <property type="match status" value="1"/>
</dbReference>
<dbReference type="RefSeq" id="WP_070068733.1">
    <property type="nucleotide sequence ID" value="NZ_MKKK01000003.1"/>
</dbReference>
<keyword evidence="7" id="KW-1185">Reference proteome</keyword>
<keyword evidence="2 4" id="KW-0472">Membrane</keyword>
<dbReference type="PANTHER" id="PTHR30329:SF21">
    <property type="entry name" value="LIPOPROTEIN YIAD-RELATED"/>
    <property type="match status" value="1"/>
</dbReference>
<dbReference type="InterPro" id="IPR050330">
    <property type="entry name" value="Bact_OuterMem_StrucFunc"/>
</dbReference>
<keyword evidence="3" id="KW-0998">Cell outer membrane</keyword>
<evidence type="ECO:0000256" key="3">
    <source>
        <dbReference type="ARBA" id="ARBA00023237"/>
    </source>
</evidence>
<evidence type="ECO:0000313" key="7">
    <source>
        <dbReference type="Proteomes" id="UP000185895"/>
    </source>
</evidence>
<dbReference type="PRINTS" id="PR01023">
    <property type="entry name" value="NAFLGMOTY"/>
</dbReference>
<sequence length="214" mass="22172">MRALAISTLIGAVALTGCTTDPTTGQRDYNKTAIGAALGAAAGYGLSKGNANKSSQNNRAALIGAVVGGAGGYVLDQREKRLKEQLAGSGVSVDRHEDGSIGLVMPGNITFATNDATINANFYSTLNKVAQQLNDGKVAVVVSGYTDSTGNDSINIPLSQRRAQAVANYLIQQGVPSNRINAQGYGSSNPIADNTTAAGKQQNRRVELQIYAVQ</sequence>
<feature type="domain" description="OmpA-like" evidence="5">
    <location>
        <begin position="98"/>
        <end position="214"/>
    </location>
</feature>
<organism evidence="6 7">
    <name type="scientific">Acinetobacter qingfengensis</name>
    <dbReference type="NCBI Taxonomy" id="1262585"/>
    <lineage>
        <taxon>Bacteria</taxon>
        <taxon>Pseudomonadati</taxon>
        <taxon>Pseudomonadota</taxon>
        <taxon>Gammaproteobacteria</taxon>
        <taxon>Moraxellales</taxon>
        <taxon>Moraxellaceae</taxon>
        <taxon>Acinetobacter</taxon>
    </lineage>
</organism>
<dbReference type="STRING" id="1262585.BJI46_07900"/>
<dbReference type="Proteomes" id="UP000185895">
    <property type="component" value="Unassembled WGS sequence"/>
</dbReference>
<proteinExistence type="predicted"/>
<protein>
    <recommendedName>
        <fullName evidence="5">OmpA-like domain-containing protein</fullName>
    </recommendedName>
</protein>
<name>A0A1E7REM4_9GAMM</name>
<evidence type="ECO:0000256" key="1">
    <source>
        <dbReference type="ARBA" id="ARBA00004442"/>
    </source>
</evidence>
<dbReference type="InterPro" id="IPR006690">
    <property type="entry name" value="OMPA-like_CS"/>
</dbReference>
<evidence type="ECO:0000256" key="2">
    <source>
        <dbReference type="ARBA" id="ARBA00023136"/>
    </source>
</evidence>
<comment type="subcellular location">
    <subcellularLocation>
        <location evidence="1">Cell outer membrane</location>
    </subcellularLocation>
</comment>
<dbReference type="AlphaFoldDB" id="A0A1E7REM4"/>
<evidence type="ECO:0000313" key="6">
    <source>
        <dbReference type="EMBL" id="OEY97814.1"/>
    </source>
</evidence>
<dbReference type="InterPro" id="IPR006665">
    <property type="entry name" value="OmpA-like"/>
</dbReference>
<dbReference type="PROSITE" id="PS51123">
    <property type="entry name" value="OMPA_2"/>
    <property type="match status" value="1"/>
</dbReference>
<gene>
    <name evidence="6" type="ORF">BJI46_07900</name>
</gene>
<dbReference type="PROSITE" id="PS51257">
    <property type="entry name" value="PROKAR_LIPOPROTEIN"/>
    <property type="match status" value="1"/>
</dbReference>
<dbReference type="PROSITE" id="PS01068">
    <property type="entry name" value="OMPA_1"/>
    <property type="match status" value="1"/>
</dbReference>
<dbReference type="GO" id="GO:0009279">
    <property type="term" value="C:cell outer membrane"/>
    <property type="evidence" value="ECO:0007669"/>
    <property type="project" value="UniProtKB-SubCell"/>
</dbReference>
<dbReference type="InterPro" id="IPR036737">
    <property type="entry name" value="OmpA-like_sf"/>
</dbReference>
<comment type="caution">
    <text evidence="6">The sequence shown here is derived from an EMBL/GenBank/DDBJ whole genome shotgun (WGS) entry which is preliminary data.</text>
</comment>
<dbReference type="OrthoDB" id="9782229at2"/>
<dbReference type="Gene3D" id="3.30.1330.60">
    <property type="entry name" value="OmpA-like domain"/>
    <property type="match status" value="1"/>
</dbReference>
<dbReference type="PANTHER" id="PTHR30329">
    <property type="entry name" value="STATOR ELEMENT OF FLAGELLAR MOTOR COMPLEX"/>
    <property type="match status" value="1"/>
</dbReference>
<dbReference type="PRINTS" id="PR01021">
    <property type="entry name" value="OMPADOMAIN"/>
</dbReference>
<dbReference type="Pfam" id="PF13441">
    <property type="entry name" value="Gly-zipper_YMGG"/>
    <property type="match status" value="1"/>
</dbReference>
<evidence type="ECO:0000256" key="4">
    <source>
        <dbReference type="PROSITE-ProRule" id="PRU00473"/>
    </source>
</evidence>
<dbReference type="CDD" id="cd07185">
    <property type="entry name" value="OmpA_C-like"/>
    <property type="match status" value="1"/>
</dbReference>
<evidence type="ECO:0000259" key="5">
    <source>
        <dbReference type="PROSITE" id="PS51123"/>
    </source>
</evidence>